<sequence length="242" mass="28972">MKYNLIDGLLELMKLNISHKIKEYYFNTIYRIIDFYFDTLNELSVDNTILVKEMQKVENPFSVYFENFYTILPNIIENISLPDRKSNSTITHINDYFKSINNVKSFWVSFIFGNRKYEKNSYEEIYPLMKVRNKLKNAENDISEMDINDYFLEEFCRKELLQNLVSNSCTFQNEQIIETIYSAIGSITQNEVAFISVLDIINRFMEDKKDENNFLSTMKKIIDLLMFMSEDRFFEKHFIDSV</sequence>
<dbReference type="Proteomes" id="UP001470230">
    <property type="component" value="Unassembled WGS sequence"/>
</dbReference>
<reference evidence="1 2" key="1">
    <citation type="submission" date="2024-04" db="EMBL/GenBank/DDBJ databases">
        <title>Tritrichomonas musculus Genome.</title>
        <authorList>
            <person name="Alves-Ferreira E."/>
            <person name="Grigg M."/>
            <person name="Lorenzi H."/>
            <person name="Galac M."/>
        </authorList>
    </citation>
    <scope>NUCLEOTIDE SEQUENCE [LARGE SCALE GENOMIC DNA]</scope>
    <source>
        <strain evidence="1 2">EAF2021</strain>
    </source>
</reference>
<keyword evidence="2" id="KW-1185">Reference proteome</keyword>
<proteinExistence type="predicted"/>
<accession>A0ABR2JPY6</accession>
<evidence type="ECO:0000313" key="2">
    <source>
        <dbReference type="Proteomes" id="UP001470230"/>
    </source>
</evidence>
<dbReference type="EMBL" id="JAPFFF010000010">
    <property type="protein sequence ID" value="KAK8880461.1"/>
    <property type="molecule type" value="Genomic_DNA"/>
</dbReference>
<organism evidence="1 2">
    <name type="scientific">Tritrichomonas musculus</name>
    <dbReference type="NCBI Taxonomy" id="1915356"/>
    <lineage>
        <taxon>Eukaryota</taxon>
        <taxon>Metamonada</taxon>
        <taxon>Parabasalia</taxon>
        <taxon>Tritrichomonadida</taxon>
        <taxon>Tritrichomonadidae</taxon>
        <taxon>Tritrichomonas</taxon>
    </lineage>
</organism>
<protein>
    <submittedName>
        <fullName evidence="1">Uncharacterized protein</fullName>
    </submittedName>
</protein>
<comment type="caution">
    <text evidence="1">The sequence shown here is derived from an EMBL/GenBank/DDBJ whole genome shotgun (WGS) entry which is preliminary data.</text>
</comment>
<evidence type="ECO:0000313" key="1">
    <source>
        <dbReference type="EMBL" id="KAK8880461.1"/>
    </source>
</evidence>
<gene>
    <name evidence="1" type="ORF">M9Y10_003135</name>
</gene>
<name>A0ABR2JPY6_9EUKA</name>